<feature type="compositionally biased region" description="Acidic residues" evidence="1">
    <location>
        <begin position="78"/>
        <end position="93"/>
    </location>
</feature>
<accession>A0A813EHA7</accession>
<evidence type="ECO:0000256" key="1">
    <source>
        <dbReference type="SAM" id="MobiDB-lite"/>
    </source>
</evidence>
<reference evidence="3" key="1">
    <citation type="submission" date="2021-02" db="EMBL/GenBank/DDBJ databases">
        <authorList>
            <person name="Dougan E. K."/>
            <person name="Rhodes N."/>
            <person name="Thang M."/>
            <person name="Chan C."/>
        </authorList>
    </citation>
    <scope>NUCLEOTIDE SEQUENCE</scope>
</reference>
<feature type="region of interest" description="Disordered" evidence="1">
    <location>
        <begin position="38"/>
        <end position="93"/>
    </location>
</feature>
<proteinExistence type="predicted"/>
<sequence length="93" mass="10400">MSMPSGTRISWVPAVRAAAIGVIGCATLVYAVRRARQVGADDRKKRLQRQAGNYDAARDPEPGRRKLDFTAEQHQNDLEDLAEDEDDEDDEDE</sequence>
<dbReference type="EMBL" id="CAJNNV010010502">
    <property type="protein sequence ID" value="CAE8598678.1"/>
    <property type="molecule type" value="Genomic_DNA"/>
</dbReference>
<keyword evidence="2" id="KW-1133">Transmembrane helix</keyword>
<feature type="compositionally biased region" description="Basic and acidic residues" evidence="1">
    <location>
        <begin position="56"/>
        <end position="77"/>
    </location>
</feature>
<protein>
    <submittedName>
        <fullName evidence="3">Uncharacterized protein</fullName>
    </submittedName>
</protein>
<evidence type="ECO:0000313" key="3">
    <source>
        <dbReference type="EMBL" id="CAE8598678.1"/>
    </source>
</evidence>
<dbReference type="Proteomes" id="UP000654075">
    <property type="component" value="Unassembled WGS sequence"/>
</dbReference>
<keyword evidence="4" id="KW-1185">Reference proteome</keyword>
<keyword evidence="2" id="KW-0812">Transmembrane</keyword>
<comment type="caution">
    <text evidence="3">The sequence shown here is derived from an EMBL/GenBank/DDBJ whole genome shotgun (WGS) entry which is preliminary data.</text>
</comment>
<keyword evidence="2" id="KW-0472">Membrane</keyword>
<gene>
    <name evidence="3" type="ORF">PGLA1383_LOCUS17079</name>
</gene>
<evidence type="ECO:0000256" key="2">
    <source>
        <dbReference type="SAM" id="Phobius"/>
    </source>
</evidence>
<feature type="non-terminal residue" evidence="3">
    <location>
        <position position="93"/>
    </location>
</feature>
<organism evidence="3 4">
    <name type="scientific">Polarella glacialis</name>
    <name type="common">Dinoflagellate</name>
    <dbReference type="NCBI Taxonomy" id="89957"/>
    <lineage>
        <taxon>Eukaryota</taxon>
        <taxon>Sar</taxon>
        <taxon>Alveolata</taxon>
        <taxon>Dinophyceae</taxon>
        <taxon>Suessiales</taxon>
        <taxon>Suessiaceae</taxon>
        <taxon>Polarella</taxon>
    </lineage>
</organism>
<name>A0A813EHA7_POLGL</name>
<evidence type="ECO:0000313" key="4">
    <source>
        <dbReference type="Proteomes" id="UP000654075"/>
    </source>
</evidence>
<feature type="transmembrane region" description="Helical" evidence="2">
    <location>
        <begin position="12"/>
        <end position="32"/>
    </location>
</feature>
<dbReference type="AlphaFoldDB" id="A0A813EHA7"/>